<comment type="similarity">
    <text evidence="2">Belongs to the peptidase C19 family.</text>
</comment>
<evidence type="ECO:0000259" key="9">
    <source>
        <dbReference type="PROSITE" id="PS50235"/>
    </source>
</evidence>
<proteinExistence type="inferred from homology"/>
<dbReference type="InterPro" id="IPR018200">
    <property type="entry name" value="USP_CS"/>
</dbReference>
<dbReference type="PANTHER" id="PTHR24006">
    <property type="entry name" value="UBIQUITIN CARBOXYL-TERMINAL HYDROLASE"/>
    <property type="match status" value="1"/>
</dbReference>
<dbReference type="PANTHER" id="PTHR24006:SF888">
    <property type="entry name" value="UBIQUITIN CARBOXYL-TERMINAL HYDROLASE 30"/>
    <property type="match status" value="1"/>
</dbReference>
<dbReference type="Gene3D" id="3.90.70.10">
    <property type="entry name" value="Cysteine proteinases"/>
    <property type="match status" value="1"/>
</dbReference>
<accession>A0AAD2D5D8</accession>
<dbReference type="PROSITE" id="PS00973">
    <property type="entry name" value="USP_2"/>
    <property type="match status" value="1"/>
</dbReference>
<dbReference type="GO" id="GO:0005634">
    <property type="term" value="C:nucleus"/>
    <property type="evidence" value="ECO:0007669"/>
    <property type="project" value="TreeGrafter"/>
</dbReference>
<evidence type="ECO:0000256" key="5">
    <source>
        <dbReference type="ARBA" id="ARBA00022786"/>
    </source>
</evidence>
<organism evidence="10 11">
    <name type="scientific">Euplotes crassus</name>
    <dbReference type="NCBI Taxonomy" id="5936"/>
    <lineage>
        <taxon>Eukaryota</taxon>
        <taxon>Sar</taxon>
        <taxon>Alveolata</taxon>
        <taxon>Ciliophora</taxon>
        <taxon>Intramacronucleata</taxon>
        <taxon>Spirotrichea</taxon>
        <taxon>Hypotrichia</taxon>
        <taxon>Euplotida</taxon>
        <taxon>Euplotidae</taxon>
        <taxon>Moneuplotes</taxon>
    </lineage>
</organism>
<dbReference type="Proteomes" id="UP001295684">
    <property type="component" value="Unassembled WGS sequence"/>
</dbReference>
<dbReference type="PROSITE" id="PS50235">
    <property type="entry name" value="USP_3"/>
    <property type="match status" value="1"/>
</dbReference>
<reference evidence="10" key="1">
    <citation type="submission" date="2023-07" db="EMBL/GenBank/DDBJ databases">
        <authorList>
            <consortium name="AG Swart"/>
            <person name="Singh M."/>
            <person name="Singh A."/>
            <person name="Seah K."/>
            <person name="Emmerich C."/>
        </authorList>
    </citation>
    <scope>NUCLEOTIDE SEQUENCE</scope>
    <source>
        <strain evidence="10">DP1</strain>
    </source>
</reference>
<protein>
    <recommendedName>
        <fullName evidence="3">ubiquitinyl hydrolase 1</fullName>
        <ecNumber evidence="3">3.4.19.12</ecNumber>
    </recommendedName>
</protein>
<keyword evidence="6" id="KW-0378">Hydrolase</keyword>
<keyword evidence="11" id="KW-1185">Reference proteome</keyword>
<dbReference type="GO" id="GO:0005829">
    <property type="term" value="C:cytosol"/>
    <property type="evidence" value="ECO:0007669"/>
    <property type="project" value="TreeGrafter"/>
</dbReference>
<evidence type="ECO:0000256" key="3">
    <source>
        <dbReference type="ARBA" id="ARBA00012759"/>
    </source>
</evidence>
<keyword evidence="4" id="KW-0645">Protease</keyword>
<evidence type="ECO:0000256" key="7">
    <source>
        <dbReference type="ARBA" id="ARBA00022807"/>
    </source>
</evidence>
<comment type="catalytic activity">
    <reaction evidence="1">
        <text>Thiol-dependent hydrolysis of ester, thioester, amide, peptide and isopeptide bonds formed by the C-terminal Gly of ubiquitin (a 76-residue protein attached to proteins as an intracellular targeting signal).</text>
        <dbReference type="EC" id="3.4.19.12"/>
    </reaction>
</comment>
<dbReference type="InterPro" id="IPR050164">
    <property type="entry name" value="Peptidase_C19"/>
</dbReference>
<feature type="compositionally biased region" description="Polar residues" evidence="8">
    <location>
        <begin position="218"/>
        <end position="233"/>
    </location>
</feature>
<dbReference type="GO" id="GO:0006508">
    <property type="term" value="P:proteolysis"/>
    <property type="evidence" value="ECO:0007669"/>
    <property type="project" value="UniProtKB-KW"/>
</dbReference>
<evidence type="ECO:0000256" key="2">
    <source>
        <dbReference type="ARBA" id="ARBA00009085"/>
    </source>
</evidence>
<gene>
    <name evidence="10" type="ORF">ECRASSUSDP1_LOCUS21870</name>
</gene>
<dbReference type="Pfam" id="PF00443">
    <property type="entry name" value="UCH"/>
    <property type="match status" value="1"/>
</dbReference>
<evidence type="ECO:0000313" key="11">
    <source>
        <dbReference type="Proteomes" id="UP001295684"/>
    </source>
</evidence>
<dbReference type="GO" id="GO:0016579">
    <property type="term" value="P:protein deubiquitination"/>
    <property type="evidence" value="ECO:0007669"/>
    <property type="project" value="InterPro"/>
</dbReference>
<keyword evidence="7" id="KW-0788">Thiol protease</keyword>
<feature type="domain" description="USP" evidence="9">
    <location>
        <begin position="1"/>
        <end position="441"/>
    </location>
</feature>
<evidence type="ECO:0000256" key="6">
    <source>
        <dbReference type="ARBA" id="ARBA00022801"/>
    </source>
</evidence>
<evidence type="ECO:0000313" key="10">
    <source>
        <dbReference type="EMBL" id="CAI2380436.1"/>
    </source>
</evidence>
<dbReference type="EC" id="3.4.19.12" evidence="3"/>
<keyword evidence="5" id="KW-0833">Ubl conjugation pathway</keyword>
<feature type="region of interest" description="Disordered" evidence="8">
    <location>
        <begin position="182"/>
        <end position="241"/>
    </location>
</feature>
<dbReference type="EMBL" id="CAMPGE010022393">
    <property type="protein sequence ID" value="CAI2380436.1"/>
    <property type="molecule type" value="Genomic_DNA"/>
</dbReference>
<comment type="caution">
    <text evidence="10">The sequence shown here is derived from an EMBL/GenBank/DDBJ whole genome shotgun (WGS) entry which is preliminary data.</text>
</comment>
<evidence type="ECO:0000256" key="1">
    <source>
        <dbReference type="ARBA" id="ARBA00000707"/>
    </source>
</evidence>
<dbReference type="InterPro" id="IPR038765">
    <property type="entry name" value="Papain-like_cys_pep_sf"/>
</dbReference>
<evidence type="ECO:0000256" key="8">
    <source>
        <dbReference type="SAM" id="MobiDB-lite"/>
    </source>
</evidence>
<name>A0AAD2D5D8_EUPCR</name>
<evidence type="ECO:0000256" key="4">
    <source>
        <dbReference type="ARBA" id="ARBA00022670"/>
    </source>
</evidence>
<dbReference type="SUPFAM" id="SSF54001">
    <property type="entry name" value="Cysteine proteinases"/>
    <property type="match status" value="1"/>
</dbReference>
<dbReference type="InterPro" id="IPR028889">
    <property type="entry name" value="USP"/>
</dbReference>
<sequence length="442" mass="51808">MLEISFRQSNNEKLKNKYLQENRVQSVRGGKDYKLSDEAKKYLKGKGTTDKSVGFFKRLFWCCGKRTRGSKSRERDIKKAKKKKKISTFDEEEKTTKKKKKERNSSEDDESENKEGGSTKPNSGDKEHKDPDMDIEDQKSSTKIPVEKIKESMAEMVKEAESQETNPLDYRFRKIINLSKADKKTKDENKSEDEENSQNDRESESGASQSENKDISEEGNSPSKPKNSTIQNTRTKDAKIKEKSTIHFEPTFWPSKSQRYFTLEECLDYYTELELLNDRKNLYQCENCTLLKYGKKSKRKFESPAIKRSMILELPCNLIINLKRFTHGFMSFQKSRKTVLYPLFLKMDKYTIEECDKDDEERYTKYSNTTIKEPWKHKHIYELYGIVTHSGSMSGGHYIAFVCYKLGKDRNWFYCSDSSVRKVSEKVALDAEAYILFYRRVT</sequence>
<feature type="compositionally biased region" description="Basic and acidic residues" evidence="8">
    <location>
        <begin position="113"/>
        <end position="161"/>
    </location>
</feature>
<feature type="region of interest" description="Disordered" evidence="8">
    <location>
        <begin position="67"/>
        <end position="166"/>
    </location>
</feature>
<dbReference type="GO" id="GO:0004843">
    <property type="term" value="F:cysteine-type deubiquitinase activity"/>
    <property type="evidence" value="ECO:0007669"/>
    <property type="project" value="UniProtKB-EC"/>
</dbReference>
<dbReference type="InterPro" id="IPR001394">
    <property type="entry name" value="Peptidase_C19_UCH"/>
</dbReference>
<dbReference type="AlphaFoldDB" id="A0AAD2D5D8"/>